<dbReference type="PANTHER" id="PTHR10956">
    <property type="entry name" value="60S RIBOSOMAL PROTEIN L31"/>
    <property type="match status" value="1"/>
</dbReference>
<dbReference type="SMART" id="SM01380">
    <property type="entry name" value="Ribosomal_L31e"/>
    <property type="match status" value="1"/>
</dbReference>
<dbReference type="CDD" id="cd00463">
    <property type="entry name" value="Ribosomal_L31e"/>
    <property type="match status" value="1"/>
</dbReference>
<dbReference type="Proteomes" id="UP001244341">
    <property type="component" value="Chromosome 7b"/>
</dbReference>
<dbReference type="Pfam" id="PF01198">
    <property type="entry name" value="Ribosomal_L31e"/>
    <property type="match status" value="1"/>
</dbReference>
<dbReference type="InterPro" id="IPR000054">
    <property type="entry name" value="Ribosomal_eL31"/>
</dbReference>
<evidence type="ECO:0000256" key="1">
    <source>
        <dbReference type="ARBA" id="ARBA00010808"/>
    </source>
</evidence>
<dbReference type="InterPro" id="IPR023621">
    <property type="entry name" value="Ribosomal_eL31_dom_sf"/>
</dbReference>
<evidence type="ECO:0000256" key="2">
    <source>
        <dbReference type="ARBA" id="ARBA00022980"/>
    </source>
</evidence>
<reference evidence="4 5" key="1">
    <citation type="submission" date="2023-05" db="EMBL/GenBank/DDBJ databases">
        <title>A 100% complete, gapless, phased diploid assembly of the Scenedesmus obliquus UTEX 3031 genome.</title>
        <authorList>
            <person name="Biondi T.C."/>
            <person name="Hanschen E.R."/>
            <person name="Kwon T."/>
            <person name="Eng W."/>
            <person name="Kruse C.P.S."/>
            <person name="Koehler S.I."/>
            <person name="Kunde Y."/>
            <person name="Gleasner C.D."/>
            <person name="You Mak K.T."/>
            <person name="Polle J."/>
            <person name="Hovde B.T."/>
            <person name="Starkenburg S.R."/>
        </authorList>
    </citation>
    <scope>NUCLEOTIDE SEQUENCE [LARGE SCALE GENOMIC DNA]</scope>
    <source>
        <strain evidence="4 5">DOE0152z</strain>
    </source>
</reference>
<keyword evidence="3" id="KW-0687">Ribonucleoprotein</keyword>
<name>A0ABY8U8A4_TETOB</name>
<protein>
    <recommendedName>
        <fullName evidence="6">60S ribosomal protein L31</fullName>
    </recommendedName>
</protein>
<keyword evidence="5" id="KW-1185">Reference proteome</keyword>
<evidence type="ECO:0000313" key="5">
    <source>
        <dbReference type="Proteomes" id="UP001244341"/>
    </source>
</evidence>
<dbReference type="PROSITE" id="PS01144">
    <property type="entry name" value="RIBOSOMAL_L31E"/>
    <property type="match status" value="1"/>
</dbReference>
<sequence>MRCLVAGLNTWELSVSINAKVAKMVKERRSKEVVTREYTINLHKKLHSIKFKSKAPRAVKEIRAFAEKVMGTKDVRLDVALNKAVWSKGIKNVPNKLRIVISRRRNDDEDAKEEMYSFVTAAQDQSLKGKGTTVVQDS</sequence>
<keyword evidence="2" id="KW-0689">Ribosomal protein</keyword>
<dbReference type="PANTHER" id="PTHR10956:SF0">
    <property type="entry name" value="60S RIBOSOMAL PROTEIN L31"/>
    <property type="match status" value="1"/>
</dbReference>
<dbReference type="SUPFAM" id="SSF54575">
    <property type="entry name" value="Ribosomal protein L31e"/>
    <property type="match status" value="1"/>
</dbReference>
<evidence type="ECO:0000313" key="4">
    <source>
        <dbReference type="EMBL" id="WIA16637.1"/>
    </source>
</evidence>
<proteinExistence type="inferred from homology"/>
<accession>A0ABY8U8A4</accession>
<evidence type="ECO:0008006" key="6">
    <source>
        <dbReference type="Google" id="ProtNLM"/>
    </source>
</evidence>
<gene>
    <name evidence="4" type="ORF">OEZ85_013300</name>
</gene>
<dbReference type="Gene3D" id="3.10.440.10">
    <property type="match status" value="1"/>
</dbReference>
<dbReference type="EMBL" id="CP126214">
    <property type="protein sequence ID" value="WIA16637.1"/>
    <property type="molecule type" value="Genomic_DNA"/>
</dbReference>
<dbReference type="InterPro" id="IPR020052">
    <property type="entry name" value="Ribosomal_eL31_CS"/>
</dbReference>
<comment type="similarity">
    <text evidence="1">Belongs to the eukaryotic ribosomal protein eL31 family.</text>
</comment>
<evidence type="ECO:0000256" key="3">
    <source>
        <dbReference type="ARBA" id="ARBA00023274"/>
    </source>
</evidence>
<organism evidence="4 5">
    <name type="scientific">Tetradesmus obliquus</name>
    <name type="common">Green alga</name>
    <name type="synonym">Acutodesmus obliquus</name>
    <dbReference type="NCBI Taxonomy" id="3088"/>
    <lineage>
        <taxon>Eukaryota</taxon>
        <taxon>Viridiplantae</taxon>
        <taxon>Chlorophyta</taxon>
        <taxon>core chlorophytes</taxon>
        <taxon>Chlorophyceae</taxon>
        <taxon>CS clade</taxon>
        <taxon>Sphaeropleales</taxon>
        <taxon>Scenedesmaceae</taxon>
        <taxon>Tetradesmus</taxon>
    </lineage>
</organism>